<evidence type="ECO:0000256" key="2">
    <source>
        <dbReference type="ARBA" id="ARBA00022448"/>
    </source>
</evidence>
<feature type="transmembrane region" description="Helical" evidence="7">
    <location>
        <begin position="409"/>
        <end position="430"/>
    </location>
</feature>
<reference evidence="10" key="1">
    <citation type="submission" date="2016-10" db="EMBL/GenBank/DDBJ databases">
        <authorList>
            <person name="Varghese N."/>
            <person name="Submissions S."/>
        </authorList>
    </citation>
    <scope>NUCLEOTIDE SEQUENCE [LARGE SCALE GENOMIC DNA]</scope>
    <source>
        <strain evidence="10">NLAE-zl-G277</strain>
    </source>
</reference>
<dbReference type="PANTHER" id="PTHR43652">
    <property type="entry name" value="BASIC AMINO ACID ANTIPORTER YFCC-RELATED"/>
    <property type="match status" value="1"/>
</dbReference>
<name>A0A1I0G173_9FIRM</name>
<feature type="transmembrane region" description="Helical" evidence="7">
    <location>
        <begin position="263"/>
        <end position="280"/>
    </location>
</feature>
<comment type="subcellular location">
    <subcellularLocation>
        <location evidence="1">Membrane</location>
        <topology evidence="1">Multi-pass membrane protein</topology>
    </subcellularLocation>
</comment>
<keyword evidence="5 7" id="KW-1133">Transmembrane helix</keyword>
<feature type="transmembrane region" description="Helical" evidence="7">
    <location>
        <begin position="287"/>
        <end position="306"/>
    </location>
</feature>
<evidence type="ECO:0000256" key="1">
    <source>
        <dbReference type="ARBA" id="ARBA00004141"/>
    </source>
</evidence>
<dbReference type="RefSeq" id="WP_166434591.1">
    <property type="nucleotide sequence ID" value="NZ_FOIM01000010.1"/>
</dbReference>
<feature type="domain" description="Citrate transporter-like" evidence="8">
    <location>
        <begin position="10"/>
        <end position="377"/>
    </location>
</feature>
<dbReference type="InterPro" id="IPR004680">
    <property type="entry name" value="Cit_transptr-like_dom"/>
</dbReference>
<dbReference type="PANTHER" id="PTHR43652:SF2">
    <property type="entry name" value="BASIC AMINO ACID ANTIPORTER YFCC-RELATED"/>
    <property type="match status" value="1"/>
</dbReference>
<dbReference type="STRING" id="460384.SAMN05216313_11069"/>
<evidence type="ECO:0000256" key="4">
    <source>
        <dbReference type="ARBA" id="ARBA00022737"/>
    </source>
</evidence>
<keyword evidence="2" id="KW-0813">Transport</keyword>
<dbReference type="GO" id="GO:0055085">
    <property type="term" value="P:transmembrane transport"/>
    <property type="evidence" value="ECO:0007669"/>
    <property type="project" value="InterPro"/>
</dbReference>
<dbReference type="EMBL" id="FOIM01000010">
    <property type="protein sequence ID" value="SET64627.1"/>
    <property type="molecule type" value="Genomic_DNA"/>
</dbReference>
<evidence type="ECO:0000256" key="6">
    <source>
        <dbReference type="ARBA" id="ARBA00023136"/>
    </source>
</evidence>
<organism evidence="9 10">
    <name type="scientific">Enterocloster lavalensis</name>
    <dbReference type="NCBI Taxonomy" id="460384"/>
    <lineage>
        <taxon>Bacteria</taxon>
        <taxon>Bacillati</taxon>
        <taxon>Bacillota</taxon>
        <taxon>Clostridia</taxon>
        <taxon>Lachnospirales</taxon>
        <taxon>Lachnospiraceae</taxon>
        <taxon>Enterocloster</taxon>
    </lineage>
</organism>
<feature type="transmembrane region" description="Helical" evidence="7">
    <location>
        <begin position="7"/>
        <end position="36"/>
    </location>
</feature>
<feature type="transmembrane region" description="Helical" evidence="7">
    <location>
        <begin position="184"/>
        <end position="203"/>
    </location>
</feature>
<evidence type="ECO:0000259" key="8">
    <source>
        <dbReference type="Pfam" id="PF03600"/>
    </source>
</evidence>
<evidence type="ECO:0000313" key="10">
    <source>
        <dbReference type="Proteomes" id="UP000198508"/>
    </source>
</evidence>
<dbReference type="GO" id="GO:0005886">
    <property type="term" value="C:plasma membrane"/>
    <property type="evidence" value="ECO:0007669"/>
    <property type="project" value="TreeGrafter"/>
</dbReference>
<gene>
    <name evidence="9" type="ORF">SAMN05216313_11069</name>
</gene>
<evidence type="ECO:0000256" key="7">
    <source>
        <dbReference type="SAM" id="Phobius"/>
    </source>
</evidence>
<evidence type="ECO:0000313" key="9">
    <source>
        <dbReference type="EMBL" id="SET64627.1"/>
    </source>
</evidence>
<dbReference type="GeneID" id="93279876"/>
<feature type="transmembrane region" description="Helical" evidence="7">
    <location>
        <begin position="96"/>
        <end position="128"/>
    </location>
</feature>
<feature type="transmembrane region" description="Helical" evidence="7">
    <location>
        <begin position="318"/>
        <end position="343"/>
    </location>
</feature>
<dbReference type="InterPro" id="IPR051679">
    <property type="entry name" value="DASS-Related_Transporters"/>
</dbReference>
<evidence type="ECO:0000256" key="5">
    <source>
        <dbReference type="ARBA" id="ARBA00022989"/>
    </source>
</evidence>
<keyword evidence="4" id="KW-0677">Repeat</keyword>
<keyword evidence="3 7" id="KW-0812">Transmembrane</keyword>
<dbReference type="Pfam" id="PF03600">
    <property type="entry name" value="CitMHS"/>
    <property type="match status" value="1"/>
</dbReference>
<proteinExistence type="predicted"/>
<dbReference type="AlphaFoldDB" id="A0A1I0G173"/>
<protein>
    <submittedName>
        <fullName evidence="9">Di-and tricarboxylate transporter</fullName>
    </submittedName>
</protein>
<accession>A0A1I0G173</accession>
<keyword evidence="6 7" id="KW-0472">Membrane</keyword>
<feature type="transmembrane region" description="Helical" evidence="7">
    <location>
        <begin position="239"/>
        <end position="257"/>
    </location>
</feature>
<sequence>MSQSLIVAIILIVMIVSFFAGYIPMAATALAVPMFLQITGVLSFKDAWAGFSSSTVISLVVLFILGGILNQTTFLEDLKQFVVTKLGAGAKGKRRVLLAAMLMSVVFSTFASPVSAMAIMLPIVVAIAKDTGLPVKNTIKACTDVACSSNNVLPVGPALTAYITFNGYLEAAGATERFRFADPFLAKVPIFLVFFLYIYFIGFKHYAKNGDVKVPEAGESAAKKADRKKAELTPFQNKLGKILFFGSAAAMIITSTFTSIDLYIVGGIAILIALAAGVINQKEAIRTIRWETIFIYGGTVSLSTAMNDSGLNEIIATGISSILGGVTNVYIVAGVFFLTSFIVTQFTSNRTVGAVFRPLSIAAAVGLGMDPRFTLLAIHYGSSLSNLTPMATSAQLLAFNEGGFKMKEFVLGSIGPALIYFIAFMVWFPINFSVL</sequence>
<feature type="transmembrane region" description="Helical" evidence="7">
    <location>
        <begin position="56"/>
        <end position="75"/>
    </location>
</feature>
<evidence type="ECO:0000256" key="3">
    <source>
        <dbReference type="ARBA" id="ARBA00022692"/>
    </source>
</evidence>
<keyword evidence="10" id="KW-1185">Reference proteome</keyword>
<dbReference type="Proteomes" id="UP000198508">
    <property type="component" value="Unassembled WGS sequence"/>
</dbReference>